<gene>
    <name evidence="2" type="ORF">H8B15_15975</name>
</gene>
<dbReference type="PANTHER" id="PTHR37291">
    <property type="entry name" value="5-METHYLCYTOSINE-SPECIFIC RESTRICTION ENZYME B"/>
    <property type="match status" value="1"/>
</dbReference>
<accession>A0ABR7MMW7</accession>
<evidence type="ECO:0000259" key="1">
    <source>
        <dbReference type="Pfam" id="PF07728"/>
    </source>
</evidence>
<dbReference type="RefSeq" id="WP_187320661.1">
    <property type="nucleotide sequence ID" value="NZ_JACSCY010000014.1"/>
</dbReference>
<comment type="caution">
    <text evidence="2">The sequence shown here is derived from an EMBL/GenBank/DDBJ whole genome shotgun (WGS) entry which is preliminary data.</text>
</comment>
<feature type="domain" description="ATPase dynein-related AAA" evidence="1">
    <location>
        <begin position="523"/>
        <end position="601"/>
    </location>
</feature>
<dbReference type="EMBL" id="JACSCY010000014">
    <property type="protein sequence ID" value="MBC6612422.1"/>
    <property type="molecule type" value="Genomic_DNA"/>
</dbReference>
<reference evidence="2 3" key="1">
    <citation type="submission" date="2020-08" db="EMBL/GenBank/DDBJ databases">
        <title>Hymenobacter sp.</title>
        <authorList>
            <person name="Kim M.K."/>
        </authorList>
    </citation>
    <scope>NUCLEOTIDE SEQUENCE [LARGE SCALE GENOMIC DNA]</scope>
    <source>
        <strain evidence="2 3">BT507</strain>
    </source>
</reference>
<evidence type="ECO:0000313" key="3">
    <source>
        <dbReference type="Proteomes" id="UP000622017"/>
    </source>
</evidence>
<name>A0ABR7MMW7_9BACT</name>
<dbReference type="PANTHER" id="PTHR37291:SF1">
    <property type="entry name" value="TYPE IV METHYL-DIRECTED RESTRICTION ENZYME ECOKMCRB SUBUNIT"/>
    <property type="match status" value="1"/>
</dbReference>
<proteinExistence type="predicted"/>
<evidence type="ECO:0000313" key="2">
    <source>
        <dbReference type="EMBL" id="MBC6612422.1"/>
    </source>
</evidence>
<dbReference type="InterPro" id="IPR052934">
    <property type="entry name" value="Methyl-DNA_Rec/Restrict_Enz"/>
</dbReference>
<sequence length="734" mass="82976">MSDVRLVAPEVVEQFFDLVRDVTLQVQPFSVHYQDFFVTADNLQPLVRTNAATFQLRRGSAEAGQWATQRTIRMLLRQVGNKLEHAFQYARGWRHLVYDIGSAWQTETEVLIGFRMISGSAGRNRWFGRRDSAIETRSPQVMANLTSHLRQELTRAFAKYNDETDTGLPDQWLTVVRLPLTTPTTLVATTSTKSLLLRQLSQALVLGEVLRRQSFDPSIEPPITRAMPHALNQILYGPPGTGKTYSTSLWALTLLNPNNLPLAEVKGHYGDNHGAMRGAFEQFRRDGQIGFVSFHQSFGYEDFVEGIKPGLDDRDEEEGTSMLQYHLAAGIFKRLAERAIYGLHLQRQLREQAIGTAEPVALDFETLFSLFSNQLLERLQQHGVGNVILPTISNSSVVLDEVTSKGTLRFYHQNGDATKTFAVSKTRLEKVYRTFPTVAAITNVSRDIVSTIGGANTTVYWAAFRALKEFEAQQLPTLATTSVDAFDLSEQLRRAVDQPEVAASVARDYDFHALTAEDYAAAPRFVLIIDEINRGNVASIFGELISLLEEDKRGGQANELRVTLPYSKESFTVPPNLFVLGTMNTADRSVEALDTALRRRFSFHELAPQPQELPDNVEGINVQALLTALNERLETLLDRDHRLGHAWLLQVRTVEDLRTVFQQKIIPQLQEYFYGQWARLGQVLGTGFVRRLPRAVRLLPGFEEEDLPDEPRYRYDITPVSEWTAEVFRRLYAS</sequence>
<dbReference type="Gene3D" id="3.40.50.300">
    <property type="entry name" value="P-loop containing nucleotide triphosphate hydrolases"/>
    <property type="match status" value="1"/>
</dbReference>
<keyword evidence="3" id="KW-1185">Reference proteome</keyword>
<organism evidence="2 3">
    <name type="scientific">Hymenobacter citatus</name>
    <dbReference type="NCBI Taxonomy" id="2763506"/>
    <lineage>
        <taxon>Bacteria</taxon>
        <taxon>Pseudomonadati</taxon>
        <taxon>Bacteroidota</taxon>
        <taxon>Cytophagia</taxon>
        <taxon>Cytophagales</taxon>
        <taxon>Hymenobacteraceae</taxon>
        <taxon>Hymenobacter</taxon>
    </lineage>
</organism>
<dbReference type="Proteomes" id="UP000622017">
    <property type="component" value="Unassembled WGS sequence"/>
</dbReference>
<dbReference type="SUPFAM" id="SSF52540">
    <property type="entry name" value="P-loop containing nucleoside triphosphate hydrolases"/>
    <property type="match status" value="1"/>
</dbReference>
<dbReference type="InterPro" id="IPR011704">
    <property type="entry name" value="ATPase_dyneun-rel_AAA"/>
</dbReference>
<dbReference type="Pfam" id="PF07728">
    <property type="entry name" value="AAA_5"/>
    <property type="match status" value="1"/>
</dbReference>
<dbReference type="InterPro" id="IPR027417">
    <property type="entry name" value="P-loop_NTPase"/>
</dbReference>
<protein>
    <submittedName>
        <fullName evidence="2">AAA family ATPase</fullName>
    </submittedName>
</protein>